<dbReference type="AlphaFoldDB" id="A0A0D9YR98"/>
<keyword evidence="2" id="KW-1133">Transmembrane helix</keyword>
<organism evidence="3">
    <name type="scientific">Oryza glumipatula</name>
    <dbReference type="NCBI Taxonomy" id="40148"/>
    <lineage>
        <taxon>Eukaryota</taxon>
        <taxon>Viridiplantae</taxon>
        <taxon>Streptophyta</taxon>
        <taxon>Embryophyta</taxon>
        <taxon>Tracheophyta</taxon>
        <taxon>Spermatophyta</taxon>
        <taxon>Magnoliopsida</taxon>
        <taxon>Liliopsida</taxon>
        <taxon>Poales</taxon>
        <taxon>Poaceae</taxon>
        <taxon>BOP clade</taxon>
        <taxon>Oryzoideae</taxon>
        <taxon>Oryzeae</taxon>
        <taxon>Oryzinae</taxon>
        <taxon>Oryza</taxon>
    </lineage>
</organism>
<keyword evidence="2" id="KW-0472">Membrane</keyword>
<reference evidence="3" key="2">
    <citation type="submission" date="2018-05" db="EMBL/GenBank/DDBJ databases">
        <title>OgluRS3 (Oryza glumaepatula Reference Sequence Version 3).</title>
        <authorList>
            <person name="Zhang J."/>
            <person name="Kudrna D."/>
            <person name="Lee S."/>
            <person name="Talag J."/>
            <person name="Welchert J."/>
            <person name="Wing R.A."/>
        </authorList>
    </citation>
    <scope>NUCLEOTIDE SEQUENCE [LARGE SCALE GENOMIC DNA]</scope>
</reference>
<feature type="region of interest" description="Disordered" evidence="1">
    <location>
        <begin position="67"/>
        <end position="87"/>
    </location>
</feature>
<keyword evidence="4" id="KW-1185">Reference proteome</keyword>
<evidence type="ECO:0000313" key="4">
    <source>
        <dbReference type="Proteomes" id="UP000026961"/>
    </source>
</evidence>
<accession>A0A0D9YR98</accession>
<reference evidence="3" key="1">
    <citation type="submission" date="2015-04" db="UniProtKB">
        <authorList>
            <consortium name="EnsemblPlants"/>
        </authorList>
    </citation>
    <scope>IDENTIFICATION</scope>
</reference>
<protein>
    <submittedName>
        <fullName evidence="3">Uncharacterized protein</fullName>
    </submittedName>
</protein>
<feature type="transmembrane region" description="Helical" evidence="2">
    <location>
        <begin position="149"/>
        <end position="169"/>
    </location>
</feature>
<keyword evidence="2" id="KW-0812">Transmembrane</keyword>
<evidence type="ECO:0000256" key="1">
    <source>
        <dbReference type="SAM" id="MobiDB-lite"/>
    </source>
</evidence>
<proteinExistence type="predicted"/>
<dbReference type="Gramene" id="OGLUM02G14210.1">
    <property type="protein sequence ID" value="OGLUM02G14210.1"/>
    <property type="gene ID" value="OGLUM02G14210"/>
</dbReference>
<evidence type="ECO:0000313" key="3">
    <source>
        <dbReference type="EnsemblPlants" id="OGLUM02G14210.1"/>
    </source>
</evidence>
<evidence type="ECO:0000256" key="2">
    <source>
        <dbReference type="SAM" id="Phobius"/>
    </source>
</evidence>
<dbReference type="EnsemblPlants" id="OGLUM02G14210.1">
    <property type="protein sequence ID" value="OGLUM02G14210.1"/>
    <property type="gene ID" value="OGLUM02G14210"/>
</dbReference>
<sequence length="170" mass="18503">MAASAAASAACRAAEKEESGGGCGRGVDDWKWVTARHGWPRAASWGGVADDRIWPARQRREECSEASLVRRGAAGGSGGRHGARRRSRRRQRRRCWWVRCGLQCTKAGRQGAPVQWSHMSAEVGRWWSIGASDVDSQVRSVTLSGGRSSASLLLFGVLALPMCGWWVVIL</sequence>
<name>A0A0D9YR98_9ORYZ</name>
<dbReference type="HOGENOM" id="CLU_1368123_0_0_1"/>
<dbReference type="Proteomes" id="UP000026961">
    <property type="component" value="Chromosome 2"/>
</dbReference>